<dbReference type="RefSeq" id="WP_021749688.1">
    <property type="nucleotide sequence ID" value="NZ_CP034413.3"/>
</dbReference>
<evidence type="ECO:0000256" key="2">
    <source>
        <dbReference type="ARBA" id="ARBA00022833"/>
    </source>
</evidence>
<dbReference type="InterPro" id="IPR013149">
    <property type="entry name" value="ADH-like_C"/>
</dbReference>
<evidence type="ECO:0000256" key="4">
    <source>
        <dbReference type="RuleBase" id="RU361277"/>
    </source>
</evidence>
<accession>A0A4D7B0L1</accession>
<keyword evidence="2 4" id="KW-0862">Zinc</keyword>
<keyword evidence="1 4" id="KW-0479">Metal-binding</keyword>
<reference evidence="7" key="1">
    <citation type="submission" date="2018-12" db="EMBL/GenBank/DDBJ databases">
        <title>Dusodibacter welbiota gen. nov., sp. nov., isolated from human faeces and emended description of the Oscillibacter genus.</title>
        <authorList>
            <person name="Le Roy T."/>
            <person name="Van der Smissen P."/>
            <person name="Delzenne N."/>
            <person name="Muccioli G."/>
            <person name="Collet J.F."/>
            <person name="Cani P.D."/>
        </authorList>
    </citation>
    <scope>NUCLEOTIDE SEQUENCE [LARGE SCALE GENOMIC DNA]</scope>
    <source>
        <strain evidence="7">J115</strain>
    </source>
</reference>
<dbReference type="InterPro" id="IPR011032">
    <property type="entry name" value="GroES-like_sf"/>
</dbReference>
<evidence type="ECO:0000259" key="5">
    <source>
        <dbReference type="SMART" id="SM00829"/>
    </source>
</evidence>
<comment type="cofactor">
    <cofactor evidence="4">
        <name>Zn(2+)</name>
        <dbReference type="ChEBI" id="CHEBI:29105"/>
    </cofactor>
</comment>
<organism evidence="6 7">
    <name type="scientific">Dysosmobacter welbionis</name>
    <dbReference type="NCBI Taxonomy" id="2093857"/>
    <lineage>
        <taxon>Bacteria</taxon>
        <taxon>Bacillati</taxon>
        <taxon>Bacillota</taxon>
        <taxon>Clostridia</taxon>
        <taxon>Eubacteriales</taxon>
        <taxon>Oscillospiraceae</taxon>
        <taxon>Dysosmobacter</taxon>
    </lineage>
</organism>
<dbReference type="GO" id="GO:0008270">
    <property type="term" value="F:zinc ion binding"/>
    <property type="evidence" value="ECO:0007669"/>
    <property type="project" value="InterPro"/>
</dbReference>
<dbReference type="SUPFAM" id="SSF51735">
    <property type="entry name" value="NAD(P)-binding Rossmann-fold domains"/>
    <property type="match status" value="1"/>
</dbReference>
<dbReference type="EMBL" id="CP034413">
    <property type="protein sequence ID" value="QCI60047.1"/>
    <property type="molecule type" value="Genomic_DNA"/>
</dbReference>
<protein>
    <submittedName>
        <fullName evidence="6">Alcohol dehydrogenase catalytic domain-containing protein</fullName>
    </submittedName>
</protein>
<dbReference type="InterPro" id="IPR002328">
    <property type="entry name" value="ADH_Zn_CS"/>
</dbReference>
<name>A0A4D7B0L1_9FIRM</name>
<dbReference type="KEGG" id="obj:EIO64_13165"/>
<dbReference type="InterPro" id="IPR050129">
    <property type="entry name" value="Zn_alcohol_dh"/>
</dbReference>
<dbReference type="Proteomes" id="UP000298642">
    <property type="component" value="Chromosome"/>
</dbReference>
<dbReference type="Pfam" id="PF00107">
    <property type="entry name" value="ADH_zinc_N"/>
    <property type="match status" value="1"/>
</dbReference>
<dbReference type="GeneID" id="89521547"/>
<dbReference type="GO" id="GO:0016491">
    <property type="term" value="F:oxidoreductase activity"/>
    <property type="evidence" value="ECO:0007669"/>
    <property type="project" value="UniProtKB-KW"/>
</dbReference>
<dbReference type="PANTHER" id="PTHR43401:SF2">
    <property type="entry name" value="L-THREONINE 3-DEHYDROGENASE"/>
    <property type="match status" value="1"/>
</dbReference>
<dbReference type="PANTHER" id="PTHR43401">
    <property type="entry name" value="L-THREONINE 3-DEHYDROGENASE"/>
    <property type="match status" value="1"/>
</dbReference>
<dbReference type="InterPro" id="IPR020843">
    <property type="entry name" value="ER"/>
</dbReference>
<evidence type="ECO:0000313" key="7">
    <source>
        <dbReference type="Proteomes" id="UP000298642"/>
    </source>
</evidence>
<evidence type="ECO:0000256" key="1">
    <source>
        <dbReference type="ARBA" id="ARBA00022723"/>
    </source>
</evidence>
<gene>
    <name evidence="6" type="ORF">EIO64_13165</name>
</gene>
<dbReference type="InterPro" id="IPR013154">
    <property type="entry name" value="ADH-like_N"/>
</dbReference>
<dbReference type="SUPFAM" id="SSF50129">
    <property type="entry name" value="GroES-like"/>
    <property type="match status" value="1"/>
</dbReference>
<dbReference type="SMART" id="SM00829">
    <property type="entry name" value="PKS_ER"/>
    <property type="match status" value="1"/>
</dbReference>
<dbReference type="AlphaFoldDB" id="A0A4D7B0L1"/>
<proteinExistence type="inferred from homology"/>
<dbReference type="PROSITE" id="PS00059">
    <property type="entry name" value="ADH_ZINC"/>
    <property type="match status" value="1"/>
</dbReference>
<evidence type="ECO:0000313" key="6">
    <source>
        <dbReference type="EMBL" id="QCI60047.1"/>
    </source>
</evidence>
<keyword evidence="7" id="KW-1185">Reference proteome</keyword>
<comment type="similarity">
    <text evidence="4">Belongs to the zinc-containing alcohol dehydrogenase family.</text>
</comment>
<sequence length="349" mass="37612">MKDTMCGLVKEVNAPSGLVYHTDLSIPEINDDEVLIKVHCSAICGTDLHIMEWDEWSQKRIKAPVTVGHETAGEIVAVGKNVTERKVGDRVSCESHIPCGECYFCKNGMPHICKNVKLFGCTQNGAFAEYAKIRWDCTFLLEDDVTDEAACMFEPMGAGIHGVEAAEVNGKTVLVSGCGPIGLTAISASKTFGAVKVIACDLIDEKLEVAKKMGADAVLNSAKCDLPAEVRTLTGGVGVDAAIDITGAEPALNSALKCLRAAGRLVCVGLPTKPITFHDMTDDLVYREVQLTGVSGRKIWETWEDFAKVMKGPYFKLDQVIGGRFPMKDFEAALAQIHSGVPGKMILYP</sequence>
<dbReference type="Gene3D" id="3.40.50.720">
    <property type="entry name" value="NAD(P)-binding Rossmann-like Domain"/>
    <property type="match status" value="1"/>
</dbReference>
<evidence type="ECO:0000256" key="3">
    <source>
        <dbReference type="ARBA" id="ARBA00023002"/>
    </source>
</evidence>
<dbReference type="Pfam" id="PF08240">
    <property type="entry name" value="ADH_N"/>
    <property type="match status" value="1"/>
</dbReference>
<feature type="domain" description="Enoyl reductase (ER)" evidence="5">
    <location>
        <begin position="13"/>
        <end position="347"/>
    </location>
</feature>
<dbReference type="Gene3D" id="3.90.180.10">
    <property type="entry name" value="Medium-chain alcohol dehydrogenases, catalytic domain"/>
    <property type="match status" value="1"/>
</dbReference>
<dbReference type="InterPro" id="IPR036291">
    <property type="entry name" value="NAD(P)-bd_dom_sf"/>
</dbReference>
<keyword evidence="3" id="KW-0560">Oxidoreductase</keyword>